<dbReference type="EMBL" id="BK015918">
    <property type="protein sequence ID" value="DAF85149.1"/>
    <property type="molecule type" value="Genomic_DNA"/>
</dbReference>
<name>A0A8S5TSH3_9CAUD</name>
<sequence>MKVRDLRIEKYDWLVRFYFAVHGYHTHSILSSLEEIKCPLPILERVRGNLERADMDSGFTYSNKRMRQSVVVVGLASSQSQFLNSFEHELRHLCDDIATTTGMAMQGEEVAYLTGNVNTLLWSDIHEFICCKCKSYE</sequence>
<protein>
    <submittedName>
        <fullName evidence="1">Uncharacterized protein</fullName>
    </submittedName>
</protein>
<reference evidence="1" key="1">
    <citation type="journal article" date="2021" name="Proc. Natl. Acad. Sci. U.S.A.">
        <title>A Catalog of Tens of Thousands of Viruses from Human Metagenomes Reveals Hidden Associations with Chronic Diseases.</title>
        <authorList>
            <person name="Tisza M.J."/>
            <person name="Buck C.B."/>
        </authorList>
    </citation>
    <scope>NUCLEOTIDE SEQUENCE</scope>
    <source>
        <strain evidence="1">Ctxdc10</strain>
    </source>
</reference>
<organism evidence="1">
    <name type="scientific">Siphoviridae sp. ctxdc10</name>
    <dbReference type="NCBI Taxonomy" id="2825740"/>
    <lineage>
        <taxon>Viruses</taxon>
        <taxon>Duplodnaviria</taxon>
        <taxon>Heunggongvirae</taxon>
        <taxon>Uroviricota</taxon>
        <taxon>Caudoviricetes</taxon>
    </lineage>
</organism>
<accession>A0A8S5TSH3</accession>
<evidence type="ECO:0000313" key="1">
    <source>
        <dbReference type="EMBL" id="DAF85149.1"/>
    </source>
</evidence>
<proteinExistence type="predicted"/>